<proteinExistence type="predicted"/>
<organism evidence="2 3">
    <name type="scientific">Actinoplanes campanulatus</name>
    <dbReference type="NCBI Taxonomy" id="113559"/>
    <lineage>
        <taxon>Bacteria</taxon>
        <taxon>Bacillati</taxon>
        <taxon>Actinomycetota</taxon>
        <taxon>Actinomycetes</taxon>
        <taxon>Micromonosporales</taxon>
        <taxon>Micromonosporaceae</taxon>
        <taxon>Actinoplanes</taxon>
    </lineage>
</organism>
<evidence type="ECO:0000313" key="2">
    <source>
        <dbReference type="EMBL" id="MBB3095633.1"/>
    </source>
</evidence>
<accession>A0A7W5FEK8</accession>
<gene>
    <name evidence="2" type="ORF">FHR83_003303</name>
</gene>
<evidence type="ECO:0000313" key="3">
    <source>
        <dbReference type="Proteomes" id="UP000590749"/>
    </source>
</evidence>
<name>A0A7W5FEK8_9ACTN</name>
<dbReference type="AlphaFoldDB" id="A0A7W5FEK8"/>
<evidence type="ECO:0000256" key="1">
    <source>
        <dbReference type="SAM" id="Phobius"/>
    </source>
</evidence>
<keyword evidence="1" id="KW-1133">Transmembrane helix</keyword>
<protein>
    <submittedName>
        <fullName evidence="2">Cytochrome c-type biogenesis protein CcmH/NrfF</fullName>
    </submittedName>
</protein>
<keyword evidence="1" id="KW-0472">Membrane</keyword>
<reference evidence="2 3" key="1">
    <citation type="submission" date="2020-08" db="EMBL/GenBank/DDBJ databases">
        <title>Genomic Encyclopedia of Type Strains, Phase III (KMG-III): the genomes of soil and plant-associated and newly described type strains.</title>
        <authorList>
            <person name="Whitman W."/>
        </authorList>
    </citation>
    <scope>NUCLEOTIDE SEQUENCE [LARGE SCALE GENOMIC DNA]</scope>
    <source>
        <strain evidence="2 3">CECT 3287</strain>
    </source>
</reference>
<keyword evidence="1" id="KW-0812">Transmembrane</keyword>
<comment type="caution">
    <text evidence="2">The sequence shown here is derived from an EMBL/GenBank/DDBJ whole genome shotgun (WGS) entry which is preliminary data.</text>
</comment>
<keyword evidence="3" id="KW-1185">Reference proteome</keyword>
<feature type="transmembrane region" description="Helical" evidence="1">
    <location>
        <begin position="6"/>
        <end position="24"/>
    </location>
</feature>
<dbReference type="Proteomes" id="UP000590749">
    <property type="component" value="Unassembled WGS sequence"/>
</dbReference>
<sequence length="31" mass="3637">MNGWLMWGLFLPLLLVVAGVVVIIRKRNDRR</sequence>
<dbReference type="EMBL" id="JACHXF010000006">
    <property type="protein sequence ID" value="MBB3095633.1"/>
    <property type="molecule type" value="Genomic_DNA"/>
</dbReference>